<feature type="region of interest" description="Disordered" evidence="1">
    <location>
        <begin position="171"/>
        <end position="191"/>
    </location>
</feature>
<protein>
    <submittedName>
        <fullName evidence="3">Uncharacterized protein</fullName>
    </submittedName>
</protein>
<evidence type="ECO:0000256" key="2">
    <source>
        <dbReference type="SAM" id="SignalP"/>
    </source>
</evidence>
<evidence type="ECO:0000256" key="1">
    <source>
        <dbReference type="SAM" id="MobiDB-lite"/>
    </source>
</evidence>
<feature type="chain" id="PRO_5046325312" evidence="2">
    <location>
        <begin position="23"/>
        <end position="191"/>
    </location>
</feature>
<organism evidence="3 4">
    <name type="scientific">Aromatoleum toluolicum</name>
    <dbReference type="NCBI Taxonomy" id="90060"/>
    <lineage>
        <taxon>Bacteria</taxon>
        <taxon>Pseudomonadati</taxon>
        <taxon>Pseudomonadota</taxon>
        <taxon>Betaproteobacteria</taxon>
        <taxon>Rhodocyclales</taxon>
        <taxon>Rhodocyclaceae</taxon>
        <taxon>Aromatoleum</taxon>
    </lineage>
</organism>
<dbReference type="EMBL" id="WTVS01000026">
    <property type="protein sequence ID" value="NMF98418.1"/>
    <property type="molecule type" value="Genomic_DNA"/>
</dbReference>
<reference evidence="3 4" key="1">
    <citation type="submission" date="2019-12" db="EMBL/GenBank/DDBJ databases">
        <title>Comparative genomics gives insights into the taxonomy of the Azoarcus-Aromatoleum group and reveals separate origins of nif in the plant-associated Azoarcus and non-plant-associated Aromatoleum sub-groups.</title>
        <authorList>
            <person name="Lafos M."/>
            <person name="Maluk M."/>
            <person name="Batista M."/>
            <person name="Junghare M."/>
            <person name="Carmona M."/>
            <person name="Faoro H."/>
            <person name="Cruz L.M."/>
            <person name="Battistoni F."/>
            <person name="De Souza E."/>
            <person name="Pedrosa F."/>
            <person name="Chen W.-M."/>
            <person name="Poole P.S."/>
            <person name="Dixon R.A."/>
            <person name="James E.K."/>
        </authorList>
    </citation>
    <scope>NUCLEOTIDE SEQUENCE [LARGE SCALE GENOMIC DNA]</scope>
    <source>
        <strain evidence="3 4">T</strain>
    </source>
</reference>
<proteinExistence type="predicted"/>
<name>A0ABX1NGI5_9RHOO</name>
<comment type="caution">
    <text evidence="3">The sequence shown here is derived from an EMBL/GenBank/DDBJ whole genome shotgun (WGS) entry which is preliminary data.</text>
</comment>
<keyword evidence="2" id="KW-0732">Signal</keyword>
<evidence type="ECO:0000313" key="3">
    <source>
        <dbReference type="EMBL" id="NMF98418.1"/>
    </source>
</evidence>
<dbReference type="Proteomes" id="UP000634522">
    <property type="component" value="Unassembled WGS sequence"/>
</dbReference>
<feature type="signal peptide" evidence="2">
    <location>
        <begin position="1"/>
        <end position="22"/>
    </location>
</feature>
<evidence type="ECO:0000313" key="4">
    <source>
        <dbReference type="Proteomes" id="UP000634522"/>
    </source>
</evidence>
<sequence length="191" mass="21225">MNLTTCSAIAAFVLLSSGNSLAAEFQIKGHRLGEDESSACQDGKVVRLQELLTTIGVGGFDFPATSCDVRFDSVAGLKPSEPAKLLFWNGALIRIVIRFDGLDWSDAAGFRTAFTDLYGKRPSLKRSPPFMTESWRNGGQSLQLEWTTRLKSVGVYLTDDRAWEEYERARRRADGAVEAAEKKRRSRDVLN</sequence>
<accession>A0ABX1NGI5</accession>
<dbReference type="RefSeq" id="WP_169141169.1">
    <property type="nucleotide sequence ID" value="NZ_WTVS01000026.1"/>
</dbReference>
<keyword evidence="4" id="KW-1185">Reference proteome</keyword>
<gene>
    <name evidence="3" type="ORF">GPA27_13585</name>
</gene>